<organism evidence="2 3">
    <name type="scientific">Microbacterium ginsengisoli</name>
    <dbReference type="NCBI Taxonomy" id="400772"/>
    <lineage>
        <taxon>Bacteria</taxon>
        <taxon>Bacillati</taxon>
        <taxon>Actinomycetota</taxon>
        <taxon>Actinomycetes</taxon>
        <taxon>Micrococcales</taxon>
        <taxon>Microbacteriaceae</taxon>
        <taxon>Microbacterium</taxon>
    </lineage>
</organism>
<accession>A0A3C1KCQ5</accession>
<dbReference type="EMBL" id="DMNG01000134">
    <property type="protein sequence ID" value="HAN24460.1"/>
    <property type="molecule type" value="Genomic_DNA"/>
</dbReference>
<dbReference type="SUPFAM" id="SSF51395">
    <property type="entry name" value="FMN-linked oxidoreductases"/>
    <property type="match status" value="1"/>
</dbReference>
<protein>
    <recommendedName>
        <fullName evidence="1">Glutamate synthase central-N domain-containing protein</fullName>
    </recommendedName>
</protein>
<reference evidence="2 3" key="1">
    <citation type="journal article" date="2018" name="Nat. Biotechnol.">
        <title>A standardized bacterial taxonomy based on genome phylogeny substantially revises the tree of life.</title>
        <authorList>
            <person name="Parks D.H."/>
            <person name="Chuvochina M."/>
            <person name="Waite D.W."/>
            <person name="Rinke C."/>
            <person name="Skarshewski A."/>
            <person name="Chaumeil P.A."/>
            <person name="Hugenholtz P."/>
        </authorList>
    </citation>
    <scope>NUCLEOTIDE SEQUENCE [LARGE SCALE GENOMIC DNA]</scope>
    <source>
        <strain evidence="2">UBA9152</strain>
    </source>
</reference>
<name>A0A3C1KCQ5_9MICO</name>
<dbReference type="Proteomes" id="UP000257479">
    <property type="component" value="Unassembled WGS sequence"/>
</dbReference>
<feature type="domain" description="Glutamate synthase central-N" evidence="1">
    <location>
        <begin position="1"/>
        <end position="25"/>
    </location>
</feature>
<comment type="caution">
    <text evidence="2">The sequence shown here is derived from an EMBL/GenBank/DDBJ whole genome shotgun (WGS) entry which is preliminary data.</text>
</comment>
<dbReference type="InterPro" id="IPR013785">
    <property type="entry name" value="Aldolase_TIM"/>
</dbReference>
<dbReference type="AlphaFoldDB" id="A0A3C1KCQ5"/>
<feature type="non-terminal residue" evidence="2">
    <location>
        <position position="63"/>
    </location>
</feature>
<evidence type="ECO:0000259" key="1">
    <source>
        <dbReference type="Pfam" id="PF04898"/>
    </source>
</evidence>
<evidence type="ECO:0000313" key="2">
    <source>
        <dbReference type="EMBL" id="HAN24460.1"/>
    </source>
</evidence>
<feature type="non-terminal residue" evidence="2">
    <location>
        <position position="1"/>
    </location>
</feature>
<dbReference type="Gene3D" id="3.20.20.70">
    <property type="entry name" value="Aldolase class I"/>
    <property type="match status" value="1"/>
</dbReference>
<proteinExistence type="predicted"/>
<dbReference type="GO" id="GO:0015930">
    <property type="term" value="F:glutamate synthase activity"/>
    <property type="evidence" value="ECO:0007669"/>
    <property type="project" value="InterPro"/>
</dbReference>
<dbReference type="InterPro" id="IPR006982">
    <property type="entry name" value="Glu_synth_centr_N"/>
</dbReference>
<gene>
    <name evidence="2" type="ORF">DCP95_07800</name>
</gene>
<evidence type="ECO:0000313" key="3">
    <source>
        <dbReference type="Proteomes" id="UP000257479"/>
    </source>
</evidence>
<dbReference type="Pfam" id="PF04898">
    <property type="entry name" value="Glu_syn_central"/>
    <property type="match status" value="1"/>
</dbReference>
<sequence>IMSKMGISTVSSYAGAQAFEAVGLSGELIDAYFTGTESKLGGIGLDVIAAENAARHAFAYPED</sequence>